<evidence type="ECO:0000313" key="3">
    <source>
        <dbReference type="Proteomes" id="UP000683360"/>
    </source>
</evidence>
<dbReference type="Gene3D" id="3.90.215.10">
    <property type="entry name" value="Gamma Fibrinogen, chain A, domain 1"/>
    <property type="match status" value="2"/>
</dbReference>
<dbReference type="PROSITE" id="PS51406">
    <property type="entry name" value="FIBRINOGEN_C_2"/>
    <property type="match status" value="1"/>
</dbReference>
<dbReference type="PANTHER" id="PTHR19143">
    <property type="entry name" value="FIBRINOGEN/TENASCIN/ANGIOPOEITIN"/>
    <property type="match status" value="1"/>
</dbReference>
<name>A0A8S3UYM2_MYTED</name>
<dbReference type="NCBIfam" id="NF040941">
    <property type="entry name" value="GGGWT_bact"/>
    <property type="match status" value="1"/>
</dbReference>
<dbReference type="Proteomes" id="UP000683360">
    <property type="component" value="Unassembled WGS sequence"/>
</dbReference>
<keyword evidence="3" id="KW-1185">Reference proteome</keyword>
<dbReference type="InterPro" id="IPR014716">
    <property type="entry name" value="Fibrinogen_a/b/g_C_1"/>
</dbReference>
<dbReference type="OrthoDB" id="6094292at2759"/>
<organism evidence="2 3">
    <name type="scientific">Mytilus edulis</name>
    <name type="common">Blue mussel</name>
    <dbReference type="NCBI Taxonomy" id="6550"/>
    <lineage>
        <taxon>Eukaryota</taxon>
        <taxon>Metazoa</taxon>
        <taxon>Spiralia</taxon>
        <taxon>Lophotrochozoa</taxon>
        <taxon>Mollusca</taxon>
        <taxon>Bivalvia</taxon>
        <taxon>Autobranchia</taxon>
        <taxon>Pteriomorphia</taxon>
        <taxon>Mytilida</taxon>
        <taxon>Mytiloidea</taxon>
        <taxon>Mytilidae</taxon>
        <taxon>Mytilinae</taxon>
        <taxon>Mytilus</taxon>
    </lineage>
</organism>
<evidence type="ECO:0000313" key="2">
    <source>
        <dbReference type="EMBL" id="CAG2247513.1"/>
    </source>
</evidence>
<dbReference type="InterPro" id="IPR050373">
    <property type="entry name" value="Fibrinogen_C-term_domain"/>
</dbReference>
<proteinExistence type="predicted"/>
<protein>
    <submittedName>
        <fullName evidence="2">ANGPT2</fullName>
    </submittedName>
</protein>
<evidence type="ECO:0000259" key="1">
    <source>
        <dbReference type="PROSITE" id="PS51406"/>
    </source>
</evidence>
<dbReference type="AlphaFoldDB" id="A0A8S3UYM2"/>
<dbReference type="Pfam" id="PF00147">
    <property type="entry name" value="Fibrinogen_C"/>
    <property type="match status" value="1"/>
</dbReference>
<dbReference type="InterPro" id="IPR002181">
    <property type="entry name" value="Fibrinogen_a/b/g_C_dom"/>
</dbReference>
<dbReference type="EMBL" id="CAJPWZ010002906">
    <property type="protein sequence ID" value="CAG2247513.1"/>
    <property type="molecule type" value="Genomic_DNA"/>
</dbReference>
<dbReference type="GO" id="GO:0005615">
    <property type="term" value="C:extracellular space"/>
    <property type="evidence" value="ECO:0007669"/>
    <property type="project" value="TreeGrafter"/>
</dbReference>
<reference evidence="2" key="1">
    <citation type="submission" date="2021-03" db="EMBL/GenBank/DDBJ databases">
        <authorList>
            <person name="Bekaert M."/>
        </authorList>
    </citation>
    <scope>NUCLEOTIDE SEQUENCE</scope>
</reference>
<dbReference type="InterPro" id="IPR036056">
    <property type="entry name" value="Fibrinogen-like_C"/>
</dbReference>
<feature type="domain" description="Fibrinogen C-terminal" evidence="1">
    <location>
        <begin position="67"/>
        <end position="148"/>
    </location>
</feature>
<sequence length="199" mass="23036">MLYVEFVILEKCLHDNQDISTKQLKTDTQNILKNVVLFNEIVQLNEQVIDGIKGILKLKGNLISLQEYVMKTAKDCSELPIYISLSGVYSIFSNTSEVKVYCDMTTAGGRWTIIQRRFDGSVNFQRTWKDYENGFGDPYGNYWIDQDNDENAGTAYVTSYGPWWHKNCCYSGLNRKFNKNLYWSGQSPKTSVMMIRKLQ</sequence>
<gene>
    <name evidence="2" type="ORF">MEDL_59418</name>
</gene>
<accession>A0A8S3UYM2</accession>
<dbReference type="SUPFAM" id="SSF56496">
    <property type="entry name" value="Fibrinogen C-terminal domain-like"/>
    <property type="match status" value="1"/>
</dbReference>
<comment type="caution">
    <text evidence="2">The sequence shown here is derived from an EMBL/GenBank/DDBJ whole genome shotgun (WGS) entry which is preliminary data.</text>
</comment>
<dbReference type="SMART" id="SM00186">
    <property type="entry name" value="FBG"/>
    <property type="match status" value="1"/>
</dbReference>